<dbReference type="InterPro" id="IPR001764">
    <property type="entry name" value="Glyco_hydro_3_N"/>
</dbReference>
<dbReference type="PROSITE" id="PS00775">
    <property type="entry name" value="GLYCOSYL_HYDROL_F3"/>
    <property type="match status" value="1"/>
</dbReference>
<evidence type="ECO:0000259" key="9">
    <source>
        <dbReference type="SMART" id="SM01217"/>
    </source>
</evidence>
<dbReference type="SMART" id="SM01217">
    <property type="entry name" value="Fn3_like"/>
    <property type="match status" value="1"/>
</dbReference>
<keyword evidence="11" id="KW-1185">Reference proteome</keyword>
<dbReference type="Proteomes" id="UP001381174">
    <property type="component" value="Unassembled WGS sequence"/>
</dbReference>
<dbReference type="Gene3D" id="2.60.40.10">
    <property type="entry name" value="Immunoglobulins"/>
    <property type="match status" value="1"/>
</dbReference>
<proteinExistence type="inferred from homology"/>
<dbReference type="PROSITE" id="PS51257">
    <property type="entry name" value="PROKAR_LIPOPROTEIN"/>
    <property type="match status" value="1"/>
</dbReference>
<feature type="domain" description="Fibronectin type III-like" evidence="9">
    <location>
        <begin position="716"/>
        <end position="785"/>
    </location>
</feature>
<dbReference type="PANTHER" id="PTHR30620">
    <property type="entry name" value="PERIPLASMIC BETA-GLUCOSIDASE-RELATED"/>
    <property type="match status" value="1"/>
</dbReference>
<dbReference type="Pfam" id="PF00933">
    <property type="entry name" value="Glyco_hydro_3"/>
    <property type="match status" value="1"/>
</dbReference>
<dbReference type="PANTHER" id="PTHR30620:SF16">
    <property type="entry name" value="LYSOSOMAL BETA GLUCOSIDASE"/>
    <property type="match status" value="1"/>
</dbReference>
<dbReference type="RefSeq" id="WP_336807788.1">
    <property type="nucleotide sequence ID" value="NZ_JBBBNY010000006.1"/>
</dbReference>
<dbReference type="SUPFAM" id="SSF52279">
    <property type="entry name" value="Beta-D-glucan exohydrolase, C-terminal domain"/>
    <property type="match status" value="1"/>
</dbReference>
<dbReference type="NCBIfam" id="NF011678">
    <property type="entry name" value="PRK15098.1"/>
    <property type="match status" value="1"/>
</dbReference>
<evidence type="ECO:0000256" key="5">
    <source>
        <dbReference type="ARBA" id="ARBA00022801"/>
    </source>
</evidence>
<dbReference type="InterPro" id="IPR017853">
    <property type="entry name" value="GH"/>
</dbReference>
<keyword evidence="5 7" id="KW-0378">Hydrolase</keyword>
<evidence type="ECO:0000256" key="8">
    <source>
        <dbReference type="SAM" id="SignalP"/>
    </source>
</evidence>
<dbReference type="InterPro" id="IPR036962">
    <property type="entry name" value="Glyco_hydro_3_N_sf"/>
</dbReference>
<evidence type="ECO:0000256" key="2">
    <source>
        <dbReference type="ARBA" id="ARBA00005336"/>
    </source>
</evidence>
<reference evidence="10 11" key="1">
    <citation type="journal article" date="2014" name="Int. J. Syst. Evol. Microbiol.">
        <title>Fulvimonas yonginensis sp. nov., isolated from greenhouse soil, and emended description of the genus Fulvimonas.</title>
        <authorList>
            <person name="Ahn J.H."/>
            <person name="Kim S.J."/>
            <person name="Weon H.Y."/>
            <person name="Hong S.B."/>
            <person name="Seok S.J."/>
            <person name="Kwon S.W."/>
        </authorList>
    </citation>
    <scope>NUCLEOTIDE SEQUENCE [LARGE SCALE GENOMIC DNA]</scope>
    <source>
        <strain evidence="10 11">KACC 16952</strain>
    </source>
</reference>
<evidence type="ECO:0000313" key="10">
    <source>
        <dbReference type="EMBL" id="MEI7037161.1"/>
    </source>
</evidence>
<comment type="similarity">
    <text evidence="2 7">Belongs to the glycosyl hydrolase 3 family.</text>
</comment>
<feature type="signal peptide" evidence="8">
    <location>
        <begin position="1"/>
        <end position="27"/>
    </location>
</feature>
<dbReference type="InterPro" id="IPR019800">
    <property type="entry name" value="Glyco_hydro_3_AS"/>
</dbReference>
<dbReference type="Gene3D" id="3.20.20.300">
    <property type="entry name" value="Glycoside hydrolase, family 3, N-terminal domain"/>
    <property type="match status" value="1"/>
</dbReference>
<dbReference type="Pfam" id="PF14310">
    <property type="entry name" value="Fn3-like"/>
    <property type="match status" value="1"/>
</dbReference>
<comment type="caution">
    <text evidence="10">The sequence shown here is derived from an EMBL/GenBank/DDBJ whole genome shotgun (WGS) entry which is preliminary data.</text>
</comment>
<dbReference type="InterPro" id="IPR013783">
    <property type="entry name" value="Ig-like_fold"/>
</dbReference>
<keyword evidence="4 8" id="KW-0732">Signal</keyword>
<feature type="chain" id="PRO_5046201599" description="beta-glucosidase" evidence="8">
    <location>
        <begin position="28"/>
        <end position="797"/>
    </location>
</feature>
<dbReference type="EMBL" id="JBBBNY010000006">
    <property type="protein sequence ID" value="MEI7037161.1"/>
    <property type="molecule type" value="Genomic_DNA"/>
</dbReference>
<dbReference type="InterPro" id="IPR002772">
    <property type="entry name" value="Glyco_hydro_3_C"/>
</dbReference>
<dbReference type="Pfam" id="PF01915">
    <property type="entry name" value="Glyco_hydro_3_C"/>
    <property type="match status" value="1"/>
</dbReference>
<evidence type="ECO:0000256" key="1">
    <source>
        <dbReference type="ARBA" id="ARBA00000448"/>
    </source>
</evidence>
<dbReference type="Gene3D" id="3.40.50.1700">
    <property type="entry name" value="Glycoside hydrolase family 3 C-terminal domain"/>
    <property type="match status" value="1"/>
</dbReference>
<protein>
    <recommendedName>
        <fullName evidence="3">beta-glucosidase</fullName>
        <ecNumber evidence="3">3.2.1.21</ecNumber>
    </recommendedName>
</protein>
<evidence type="ECO:0000256" key="7">
    <source>
        <dbReference type="RuleBase" id="RU361161"/>
    </source>
</evidence>
<dbReference type="EC" id="3.2.1.21" evidence="3"/>
<evidence type="ECO:0000256" key="3">
    <source>
        <dbReference type="ARBA" id="ARBA00012744"/>
    </source>
</evidence>
<evidence type="ECO:0000313" key="11">
    <source>
        <dbReference type="Proteomes" id="UP001381174"/>
    </source>
</evidence>
<dbReference type="GO" id="GO:0008422">
    <property type="term" value="F:beta-glucosidase activity"/>
    <property type="evidence" value="ECO:0007669"/>
    <property type="project" value="UniProtKB-EC"/>
</dbReference>
<evidence type="ECO:0000256" key="6">
    <source>
        <dbReference type="ARBA" id="ARBA00023295"/>
    </source>
</evidence>
<dbReference type="PRINTS" id="PR00133">
    <property type="entry name" value="GLHYDRLASE3"/>
</dbReference>
<dbReference type="InterPro" id="IPR026891">
    <property type="entry name" value="Fn3-like"/>
</dbReference>
<dbReference type="SUPFAM" id="SSF51445">
    <property type="entry name" value="(Trans)glycosidases"/>
    <property type="match status" value="1"/>
</dbReference>
<keyword evidence="6 7" id="KW-0326">Glycosidase</keyword>
<name>A0ABU8JC76_9GAMM</name>
<dbReference type="InterPro" id="IPR051915">
    <property type="entry name" value="Cellulose_Degrad_GH3"/>
</dbReference>
<comment type="catalytic activity">
    <reaction evidence="1">
        <text>Hydrolysis of terminal, non-reducing beta-D-glucosyl residues with release of beta-D-glucose.</text>
        <dbReference type="EC" id="3.2.1.21"/>
    </reaction>
</comment>
<dbReference type="InterPro" id="IPR036881">
    <property type="entry name" value="Glyco_hydro_3_C_sf"/>
</dbReference>
<evidence type="ECO:0000256" key="4">
    <source>
        <dbReference type="ARBA" id="ARBA00022729"/>
    </source>
</evidence>
<organism evidence="10 11">
    <name type="scientific">Fulvimonas yonginensis</name>
    <dbReference type="NCBI Taxonomy" id="1495200"/>
    <lineage>
        <taxon>Bacteria</taxon>
        <taxon>Pseudomonadati</taxon>
        <taxon>Pseudomonadota</taxon>
        <taxon>Gammaproteobacteria</taxon>
        <taxon>Lysobacterales</taxon>
        <taxon>Rhodanobacteraceae</taxon>
        <taxon>Fulvimonas</taxon>
    </lineage>
</organism>
<sequence>MKRAAPPPLLHAVLLTGALACASIAWAAPAPADAAAGGPGAVAPSNAQLASPQIERRVEALLAQMTLAEKIGQLVQYNDQGFSAPTTADGDKALAANPETKTRVDAMQLAREGRLGSMLNVVGAEKTRAFQEAALHSRLHIPILFGADVIHGYRTIYPVPLGLAASWDPKLVEDVSHMAATEATTAGVKWFYSPMVDISRDARWGRSTEGAGEDPYLGSAMARAYVRGYQGDDLSRPDSVAASVKHFAAYGAAEAGREYNTTDMSDIRLRQVYLPPYKAAVEAGAATVMSSFNALNGVPATANPYLMDEILRKEWGFDGFVVSDYTAVMELTNHGIARDAATATKKALEAGVEVDMMSHFYDTQIPKLLAEHQLSMATVDEAVRRVLRVKFALGLFEHPYPQAPEVTRAVPAHRPLARRAAEESFVLLRNATVGSAPVLPLGEGVKRVALVGPLADAASEMQGSWGGATRVPDVVTLRDALQRRLAARGGSLLYAKGTDILGDSQAGFAEARRAAEQADVVVMALGESSEMSGEAGSRAHLDLPGNQQQLLEAMVATGKPVVLLVFSGRPLVLDWAAQHVPAIMAVWFPGTEAGNALANVLFGDVAPSGKLPMSFPRAVGQEPLYYDQFPTGRPPGAADLSRPPAGDTRFISRYIDVPNDALFPFGHGLSYTTFAYSDVRVSRRTLPLAEANRPDAKSLVTVTATLTNTGKREATEVAQLYVRNLGASVEQPVRGLKGFQRVTLRPGESRQVRFELGFPELSFYDVHSRQVVEPTHYTVWVGGSSQATEQAEFDVTP</sequence>
<gene>
    <name evidence="10" type="primary">bglX</name>
    <name evidence="10" type="ORF">WAT24_10375</name>
</gene>
<accession>A0ABU8JC76</accession>